<comment type="caution">
    <text evidence="2">The sequence shown here is derived from an EMBL/GenBank/DDBJ whole genome shotgun (WGS) entry which is preliminary data.</text>
</comment>
<dbReference type="Proteomes" id="UP000558488">
    <property type="component" value="Unassembled WGS sequence"/>
</dbReference>
<feature type="compositionally biased region" description="Low complexity" evidence="1">
    <location>
        <begin position="50"/>
        <end position="116"/>
    </location>
</feature>
<evidence type="ECO:0000313" key="3">
    <source>
        <dbReference type="Proteomes" id="UP000558488"/>
    </source>
</evidence>
<sequence length="161" mass="17441">MAKPSQDISASLGFDQQAGAEALQVTEEKDMVTHRSTLVPAGEIEEWQTRSSSSQAQSSIRAQSSQARSSSSQARSSSSQARSSIRAQSSQARSSSSQARSSIRAQSSQARSIQARNVVGSNPGFKMKGKKERCSQFRCQSVMSVITMDSEKLLCPFTQRD</sequence>
<keyword evidence="3" id="KW-1185">Reference proteome</keyword>
<reference evidence="2 3" key="1">
    <citation type="journal article" date="2020" name="Nature">
        <title>Six reference-quality genomes reveal evolution of bat adaptations.</title>
        <authorList>
            <person name="Jebb D."/>
            <person name="Huang Z."/>
            <person name="Pippel M."/>
            <person name="Hughes G.M."/>
            <person name="Lavrichenko K."/>
            <person name="Devanna P."/>
            <person name="Winkler S."/>
            <person name="Jermiin L.S."/>
            <person name="Skirmuntt E.C."/>
            <person name="Katzourakis A."/>
            <person name="Burkitt-Gray L."/>
            <person name="Ray D.A."/>
            <person name="Sullivan K.A.M."/>
            <person name="Roscito J.G."/>
            <person name="Kirilenko B.M."/>
            <person name="Davalos L.M."/>
            <person name="Corthals A.P."/>
            <person name="Power M.L."/>
            <person name="Jones G."/>
            <person name="Ransome R.D."/>
            <person name="Dechmann D.K.N."/>
            <person name="Locatelli A.G."/>
            <person name="Puechmaille S.J."/>
            <person name="Fedrigo O."/>
            <person name="Jarvis E.D."/>
            <person name="Hiller M."/>
            <person name="Vernes S.C."/>
            <person name="Myers E.W."/>
            <person name="Teeling E.C."/>
        </authorList>
    </citation>
    <scope>NUCLEOTIDE SEQUENCE [LARGE SCALE GENOMIC DNA]</scope>
    <source>
        <strain evidence="2">MPipKuh1</strain>
        <tissue evidence="2">Flight muscle</tissue>
    </source>
</reference>
<gene>
    <name evidence="2" type="ORF">mPipKuh1_010168</name>
</gene>
<accession>A0A7J7YMP9</accession>
<name>A0A7J7YMP9_PIPKU</name>
<evidence type="ECO:0000256" key="1">
    <source>
        <dbReference type="SAM" id="MobiDB-lite"/>
    </source>
</evidence>
<dbReference type="EMBL" id="JACAGB010000005">
    <property type="protein sequence ID" value="KAF6363174.1"/>
    <property type="molecule type" value="Genomic_DNA"/>
</dbReference>
<proteinExistence type="predicted"/>
<protein>
    <submittedName>
        <fullName evidence="2">Uncharacterized protein</fullName>
    </submittedName>
</protein>
<feature type="region of interest" description="Disordered" evidence="1">
    <location>
        <begin position="25"/>
        <end position="133"/>
    </location>
</feature>
<evidence type="ECO:0000313" key="2">
    <source>
        <dbReference type="EMBL" id="KAF6363174.1"/>
    </source>
</evidence>
<dbReference type="AlphaFoldDB" id="A0A7J7YMP9"/>
<organism evidence="2 3">
    <name type="scientific">Pipistrellus kuhlii</name>
    <name type="common">Kuhl's pipistrelle</name>
    <dbReference type="NCBI Taxonomy" id="59472"/>
    <lineage>
        <taxon>Eukaryota</taxon>
        <taxon>Metazoa</taxon>
        <taxon>Chordata</taxon>
        <taxon>Craniata</taxon>
        <taxon>Vertebrata</taxon>
        <taxon>Euteleostomi</taxon>
        <taxon>Mammalia</taxon>
        <taxon>Eutheria</taxon>
        <taxon>Laurasiatheria</taxon>
        <taxon>Chiroptera</taxon>
        <taxon>Yangochiroptera</taxon>
        <taxon>Vespertilionidae</taxon>
        <taxon>Pipistrellus</taxon>
    </lineage>
</organism>